<dbReference type="InterPro" id="IPR016054">
    <property type="entry name" value="LY6_UPA_recep-like"/>
</dbReference>
<dbReference type="PANTHER" id="PTHR20914">
    <property type="entry name" value="LY6/PLAUR DOMAIN-CONTAINING PROTEIN 8"/>
    <property type="match status" value="1"/>
</dbReference>
<feature type="domain" description="Phospholipase A2 inhibitor N-terminal" evidence="7">
    <location>
        <begin position="25"/>
        <end position="70"/>
    </location>
</feature>
<keyword evidence="9" id="KW-1185">Reference proteome</keyword>
<dbReference type="Gene3D" id="2.10.60.10">
    <property type="entry name" value="CD59"/>
    <property type="match status" value="1"/>
</dbReference>
<accession>A0A8D2J4N1</accession>
<proteinExistence type="inferred from homology"/>
<dbReference type="SUPFAM" id="SSF57302">
    <property type="entry name" value="Snake toxin-like"/>
    <property type="match status" value="1"/>
</dbReference>
<dbReference type="GO" id="GO:0019834">
    <property type="term" value="F:phospholipase A2 inhibitor activity"/>
    <property type="evidence" value="ECO:0007669"/>
    <property type="project" value="UniProtKB-KW"/>
</dbReference>
<dbReference type="Ensembl" id="ENSVKKT00000008613.1">
    <property type="protein sequence ID" value="ENSVKKP00000008397.1"/>
    <property type="gene ID" value="ENSVKKG00000005977.1"/>
</dbReference>
<feature type="domain" description="UPAR/Ly6" evidence="6">
    <location>
        <begin position="85"/>
        <end position="133"/>
    </location>
</feature>
<keyword evidence="4" id="KW-0593">Phospholipase A2 inhibitor</keyword>
<dbReference type="Pfam" id="PF02988">
    <property type="entry name" value="PLA2_inh"/>
    <property type="match status" value="1"/>
</dbReference>
<name>A0A8D2J4N1_VARKO</name>
<evidence type="ECO:0000256" key="5">
    <source>
        <dbReference type="ARBA" id="ARBA00023157"/>
    </source>
</evidence>
<dbReference type="InterPro" id="IPR004126">
    <property type="entry name" value="PLipase_A2_inh_N"/>
</dbReference>
<dbReference type="AlphaFoldDB" id="A0A8D2J4N1"/>
<evidence type="ECO:0008006" key="10">
    <source>
        <dbReference type="Google" id="ProtNLM"/>
    </source>
</evidence>
<dbReference type="InterPro" id="IPR050918">
    <property type="entry name" value="CNF-like_PLA2_Inhibitor"/>
</dbReference>
<dbReference type="GO" id="GO:0005576">
    <property type="term" value="C:extracellular region"/>
    <property type="evidence" value="ECO:0007669"/>
    <property type="project" value="UniProtKB-SubCell"/>
</dbReference>
<reference evidence="8" key="2">
    <citation type="submission" date="2025-09" db="UniProtKB">
        <authorList>
            <consortium name="Ensembl"/>
        </authorList>
    </citation>
    <scope>IDENTIFICATION</scope>
</reference>
<evidence type="ECO:0000256" key="1">
    <source>
        <dbReference type="ARBA" id="ARBA00004613"/>
    </source>
</evidence>
<protein>
    <recommendedName>
        <fullName evidence="10">UPAR/Ly6 domain-containing protein</fullName>
    </recommendedName>
</protein>
<comment type="subcellular location">
    <subcellularLocation>
        <location evidence="1">Secreted</location>
    </subcellularLocation>
</comment>
<dbReference type="PANTHER" id="PTHR20914:SF9">
    <property type="entry name" value="COILED, ISOFORM A"/>
    <property type="match status" value="1"/>
</dbReference>
<evidence type="ECO:0000256" key="4">
    <source>
        <dbReference type="ARBA" id="ARBA00023005"/>
    </source>
</evidence>
<evidence type="ECO:0000313" key="9">
    <source>
        <dbReference type="Proteomes" id="UP000694545"/>
    </source>
</evidence>
<evidence type="ECO:0000256" key="3">
    <source>
        <dbReference type="ARBA" id="ARBA00022525"/>
    </source>
</evidence>
<organism evidence="8 9">
    <name type="scientific">Varanus komodoensis</name>
    <name type="common">Komodo dragon</name>
    <dbReference type="NCBI Taxonomy" id="61221"/>
    <lineage>
        <taxon>Eukaryota</taxon>
        <taxon>Metazoa</taxon>
        <taxon>Chordata</taxon>
        <taxon>Craniata</taxon>
        <taxon>Vertebrata</taxon>
        <taxon>Euteleostomi</taxon>
        <taxon>Lepidosauria</taxon>
        <taxon>Squamata</taxon>
        <taxon>Bifurcata</taxon>
        <taxon>Unidentata</taxon>
        <taxon>Episquamata</taxon>
        <taxon>Toxicofera</taxon>
        <taxon>Anguimorpha</taxon>
        <taxon>Paleoanguimorpha</taxon>
        <taxon>Varanoidea</taxon>
        <taxon>Varanidae</taxon>
        <taxon>Varanus</taxon>
    </lineage>
</organism>
<reference evidence="8" key="1">
    <citation type="submission" date="2025-08" db="UniProtKB">
        <authorList>
            <consortium name="Ensembl"/>
        </authorList>
    </citation>
    <scope>IDENTIFICATION</scope>
</reference>
<comment type="similarity">
    <text evidence="2">Belongs to the CNF-like-inhibitor family.</text>
</comment>
<dbReference type="Pfam" id="PF00021">
    <property type="entry name" value="UPAR_LY6"/>
    <property type="match status" value="1"/>
</dbReference>
<evidence type="ECO:0000259" key="7">
    <source>
        <dbReference type="Pfam" id="PF02988"/>
    </source>
</evidence>
<dbReference type="InterPro" id="IPR045860">
    <property type="entry name" value="Snake_toxin-like_sf"/>
</dbReference>
<evidence type="ECO:0000259" key="6">
    <source>
        <dbReference type="Pfam" id="PF00021"/>
    </source>
</evidence>
<evidence type="ECO:0000313" key="8">
    <source>
        <dbReference type="Ensembl" id="ENSVKKP00000008397.1"/>
    </source>
</evidence>
<dbReference type="Proteomes" id="UP000694545">
    <property type="component" value="Unplaced"/>
</dbReference>
<sequence length="137" mass="14922">MSPESPVPSSFNERRVSVFLIHTDYITVTLNVKECGKLSSCEYGQPEVEVGKGLRMRVHRSCCTGEKCRTLPPPELSAPDIKSNNLQCPGCVGMFSSKCYPQPVECTGSNTKCMSIILNATGSNFMFFNGCLPCPSS</sequence>
<keyword evidence="3" id="KW-0964">Secreted</keyword>
<keyword evidence="5" id="KW-1015">Disulfide bond</keyword>
<evidence type="ECO:0000256" key="2">
    <source>
        <dbReference type="ARBA" id="ARBA00006570"/>
    </source>
</evidence>